<sequence length="141" mass="15362">MSALVRRRERIARVRRVEHAQAAAAAAAAEAKLAQLETSESRLTQLRSSLSWELGDFSAATLASRAELALRLDEARFGLADAIEGARATAALRREERVEARIRQESATKLSSRAATDIARAAERRAAANARQREPRTLGDA</sequence>
<feature type="coiled-coil region" evidence="1">
    <location>
        <begin position="19"/>
        <end position="46"/>
    </location>
</feature>
<evidence type="ECO:0000256" key="2">
    <source>
        <dbReference type="SAM" id="MobiDB-lite"/>
    </source>
</evidence>
<organism evidence="3 4">
    <name type="scientific">Sphingomonas morindae</name>
    <dbReference type="NCBI Taxonomy" id="1541170"/>
    <lineage>
        <taxon>Bacteria</taxon>
        <taxon>Pseudomonadati</taxon>
        <taxon>Pseudomonadota</taxon>
        <taxon>Alphaproteobacteria</taxon>
        <taxon>Sphingomonadales</taxon>
        <taxon>Sphingomonadaceae</taxon>
        <taxon>Sphingomonas</taxon>
    </lineage>
</organism>
<keyword evidence="1" id="KW-0175">Coiled coil</keyword>
<reference evidence="3" key="1">
    <citation type="journal article" date="2022" name="Toxins">
        <title>Genomic Analysis of Sphingopyxis sp. USTB-05 for Biodegrading Cyanobacterial Hepatotoxins.</title>
        <authorList>
            <person name="Liu C."/>
            <person name="Xu Q."/>
            <person name="Zhao Z."/>
            <person name="Zhang H."/>
            <person name="Liu X."/>
            <person name="Yin C."/>
            <person name="Liu Y."/>
            <person name="Yan H."/>
        </authorList>
    </citation>
    <scope>NUCLEOTIDE SEQUENCE</scope>
    <source>
        <strain evidence="3">NBD5</strain>
    </source>
</reference>
<dbReference type="RefSeq" id="WP_252167526.1">
    <property type="nucleotide sequence ID" value="NZ_CP084930.1"/>
</dbReference>
<protein>
    <recommendedName>
        <fullName evidence="5">Flagellar FliJ protein</fullName>
    </recommendedName>
</protein>
<evidence type="ECO:0000256" key="1">
    <source>
        <dbReference type="SAM" id="Coils"/>
    </source>
</evidence>
<proteinExistence type="predicted"/>
<dbReference type="EMBL" id="CP084930">
    <property type="protein sequence ID" value="USI73720.1"/>
    <property type="molecule type" value="Genomic_DNA"/>
</dbReference>
<gene>
    <name evidence="3" type="ORF">LHA26_04410</name>
</gene>
<evidence type="ECO:0008006" key="5">
    <source>
        <dbReference type="Google" id="ProtNLM"/>
    </source>
</evidence>
<name>A0ABY4X9V0_9SPHN</name>
<feature type="region of interest" description="Disordered" evidence="2">
    <location>
        <begin position="121"/>
        <end position="141"/>
    </location>
</feature>
<dbReference type="Proteomes" id="UP001056937">
    <property type="component" value="Chromosome 1"/>
</dbReference>
<evidence type="ECO:0000313" key="3">
    <source>
        <dbReference type="EMBL" id="USI73720.1"/>
    </source>
</evidence>
<keyword evidence="4" id="KW-1185">Reference proteome</keyword>
<evidence type="ECO:0000313" key="4">
    <source>
        <dbReference type="Proteomes" id="UP001056937"/>
    </source>
</evidence>
<accession>A0ABY4X9V0</accession>